<accession>A0ABP6XW45</accession>
<dbReference type="Pfam" id="PF03583">
    <property type="entry name" value="LIP"/>
    <property type="match status" value="1"/>
</dbReference>
<gene>
    <name evidence="3" type="ORF">GCM10022222_66980</name>
</gene>
<dbReference type="Gene3D" id="1.10.260.130">
    <property type="match status" value="1"/>
</dbReference>
<feature type="region of interest" description="Disordered" evidence="1">
    <location>
        <begin position="414"/>
        <end position="433"/>
    </location>
</feature>
<reference evidence="4" key="1">
    <citation type="journal article" date="2019" name="Int. J. Syst. Evol. Microbiol.">
        <title>The Global Catalogue of Microorganisms (GCM) 10K type strain sequencing project: providing services to taxonomists for standard genome sequencing and annotation.</title>
        <authorList>
            <consortium name="The Broad Institute Genomics Platform"/>
            <consortium name="The Broad Institute Genome Sequencing Center for Infectious Disease"/>
            <person name="Wu L."/>
            <person name="Ma J."/>
        </authorList>
    </citation>
    <scope>NUCLEOTIDE SEQUENCE [LARGE SCALE GENOMIC DNA]</scope>
    <source>
        <strain evidence="4">JCM 16898</strain>
    </source>
</reference>
<dbReference type="PANTHER" id="PTHR34853:SF1">
    <property type="entry name" value="LIPASE 5"/>
    <property type="match status" value="1"/>
</dbReference>
<dbReference type="RefSeq" id="WP_344867111.1">
    <property type="nucleotide sequence ID" value="NZ_BAAAZN010000018.1"/>
</dbReference>
<dbReference type="PIRSF" id="PIRSF029171">
    <property type="entry name" value="Esterase_LipA"/>
    <property type="match status" value="1"/>
</dbReference>
<organism evidence="3 4">
    <name type="scientific">Amycolatopsis ultiminotia</name>
    <dbReference type="NCBI Taxonomy" id="543629"/>
    <lineage>
        <taxon>Bacteria</taxon>
        <taxon>Bacillati</taxon>
        <taxon>Actinomycetota</taxon>
        <taxon>Actinomycetes</taxon>
        <taxon>Pseudonocardiales</taxon>
        <taxon>Pseudonocardiaceae</taxon>
        <taxon>Amycolatopsis</taxon>
    </lineage>
</organism>
<sequence>MIGKITRALAVAVVLTGSVAAPAAAATDDSFYTYGGSEPLSSFAPGEVLKTRTVSYHVLGIPTPVQATQLLYRTADAQGRPTANVTSVVRSPAGNGSKALSYQSAYDSLDPADGPSRAIAGDVSLGTLLPNAESLLLAPALLLGYDVVIPDTEGQTADFAAGPEYGKTTLDSIRAVTNAGSAGIGAKTRFGLMGYSGGAIATGWAAALAPSYAPDVNRKLVGFAEGGVLVDPAHNLNYVGGTPVWSGVIPMALIGVARGYGIDLKPYASEYGRKVLDETEHASIAEALGRYPGLNWQKLVKPEYANPDSVPPFVDAVNQVNLGSAATPSIPGFVGQGNNGALEGTVTNPPGIGGGDGVMVAGDVRAIAKQYCETGNTGIQYTQYDALSHTSALPAWAPSAISWIGDRFAGKAAPSNCGQIPPGNSLAPEQPVG</sequence>
<evidence type="ECO:0000313" key="4">
    <source>
        <dbReference type="Proteomes" id="UP001500689"/>
    </source>
</evidence>
<feature type="signal peptide" evidence="2">
    <location>
        <begin position="1"/>
        <end position="23"/>
    </location>
</feature>
<dbReference type="Gene3D" id="3.40.50.1820">
    <property type="entry name" value="alpha/beta hydrolase"/>
    <property type="match status" value="1"/>
</dbReference>
<keyword evidence="4" id="KW-1185">Reference proteome</keyword>
<dbReference type="InterPro" id="IPR029058">
    <property type="entry name" value="AB_hydrolase_fold"/>
</dbReference>
<dbReference type="InterPro" id="IPR005152">
    <property type="entry name" value="Lipase_secreted"/>
</dbReference>
<comment type="caution">
    <text evidence="3">The sequence shown here is derived from an EMBL/GenBank/DDBJ whole genome shotgun (WGS) entry which is preliminary data.</text>
</comment>
<dbReference type="EMBL" id="BAAAZN010000018">
    <property type="protein sequence ID" value="GAA3573272.1"/>
    <property type="molecule type" value="Genomic_DNA"/>
</dbReference>
<dbReference type="Proteomes" id="UP001500689">
    <property type="component" value="Unassembled WGS sequence"/>
</dbReference>
<protein>
    <submittedName>
        <fullName evidence="3">Lipase family protein</fullName>
    </submittedName>
</protein>
<dbReference type="PANTHER" id="PTHR34853">
    <property type="match status" value="1"/>
</dbReference>
<evidence type="ECO:0000256" key="2">
    <source>
        <dbReference type="SAM" id="SignalP"/>
    </source>
</evidence>
<proteinExistence type="predicted"/>
<evidence type="ECO:0000313" key="3">
    <source>
        <dbReference type="EMBL" id="GAA3573272.1"/>
    </source>
</evidence>
<evidence type="ECO:0000256" key="1">
    <source>
        <dbReference type="SAM" id="MobiDB-lite"/>
    </source>
</evidence>
<feature type="chain" id="PRO_5047516551" evidence="2">
    <location>
        <begin position="24"/>
        <end position="433"/>
    </location>
</feature>
<dbReference type="SUPFAM" id="SSF53474">
    <property type="entry name" value="alpha/beta-Hydrolases"/>
    <property type="match status" value="1"/>
</dbReference>
<name>A0ABP6XW45_9PSEU</name>
<keyword evidence="2" id="KW-0732">Signal</keyword>